<dbReference type="Gene3D" id="2.10.25.10">
    <property type="entry name" value="Laminin"/>
    <property type="match status" value="1"/>
</dbReference>
<comment type="caution">
    <text evidence="1">Lacks conserved residue(s) required for the propagation of feature annotation.</text>
</comment>
<dbReference type="PROSITE" id="PS50026">
    <property type="entry name" value="EGF_3"/>
    <property type="match status" value="2"/>
</dbReference>
<dbReference type="InterPro" id="IPR000742">
    <property type="entry name" value="EGF"/>
</dbReference>
<dbReference type="AlphaFoldDB" id="A0AAV4XVX4"/>
<dbReference type="PROSITE" id="PS00022">
    <property type="entry name" value="EGF_1"/>
    <property type="match status" value="3"/>
</dbReference>
<keyword evidence="1" id="KW-1015">Disulfide bond</keyword>
<evidence type="ECO:0000313" key="5">
    <source>
        <dbReference type="Proteomes" id="UP001054945"/>
    </source>
</evidence>
<keyword evidence="5" id="KW-1185">Reference proteome</keyword>
<feature type="chain" id="PRO_5043853796" evidence="2">
    <location>
        <begin position="20"/>
        <end position="528"/>
    </location>
</feature>
<dbReference type="Proteomes" id="UP001054945">
    <property type="component" value="Unassembled WGS sequence"/>
</dbReference>
<dbReference type="EMBL" id="BPLR01018261">
    <property type="protein sequence ID" value="GIY98131.1"/>
    <property type="molecule type" value="Genomic_DNA"/>
</dbReference>
<sequence length="528" mass="57807">MKGVFLLGVIVFWTVVCNCEERGVENEVSNNDFQDTLSKELIRDFLFRAGNGNLKKGETCEVDEDNCGENMECVGADEEVKKCDCKKDFIGKSCIKDECKVGKYKNCKEENGNCKHNEKTDEFSCECKEEKKLHPVENICKDCSCGENEECSFKDGEKTCSCKTGYAKDDTICKDCACGENEECSFKDGEKTCSCKTDFAKVGGICKKTCKGNDECKNGGTCGEKEGNNFCQCRTGVEGDTCETVVECKSGIYKDCKEDAGKCSFDLKTNAAVCLCSGNKKLNDKKLICEDCSCDENEVCSFKDGLKTCSCKTDFAKVGGICKKTCKGNDECKNGGTCGEKEGNNFCQCRTGVEGDTCETVVECKSGIYKDCKEDAGKCSFDLKTNAAVCLCSGNKKLNDKSSSAKNNKYALKVSVQKYTFAFFKTDCSCDENEVCSFKDGLKTCSCKTDFAKSWWHLQKNMQGGMMNAKTVGHVERKEGNNFCQCRTGVEGDTCETVVETCEEDAECENGGTCVGKDGKNSANADQE</sequence>
<evidence type="ECO:0000259" key="3">
    <source>
        <dbReference type="PROSITE" id="PS50026"/>
    </source>
</evidence>
<feature type="disulfide bond" evidence="1">
    <location>
        <begin position="233"/>
        <end position="242"/>
    </location>
</feature>
<feature type="domain" description="EGF-like" evidence="3">
    <location>
        <begin position="207"/>
        <end position="243"/>
    </location>
</feature>
<feature type="signal peptide" evidence="2">
    <location>
        <begin position="1"/>
        <end position="19"/>
    </location>
</feature>
<evidence type="ECO:0000256" key="2">
    <source>
        <dbReference type="SAM" id="SignalP"/>
    </source>
</evidence>
<protein>
    <submittedName>
        <fullName evidence="4">EGF-like domain-containing protein</fullName>
    </submittedName>
</protein>
<accession>A0AAV4XVX4</accession>
<name>A0AAV4XVX4_CAEEX</name>
<gene>
    <name evidence="4" type="primary">AVEN_178226_1</name>
    <name evidence="4" type="ORF">CEXT_19791</name>
</gene>
<comment type="caution">
    <text evidence="4">The sequence shown here is derived from an EMBL/GenBank/DDBJ whole genome shotgun (WGS) entry which is preliminary data.</text>
</comment>
<feature type="domain" description="EGF-like" evidence="3">
    <location>
        <begin position="323"/>
        <end position="359"/>
    </location>
</feature>
<reference evidence="4 5" key="1">
    <citation type="submission" date="2021-06" db="EMBL/GenBank/DDBJ databases">
        <title>Caerostris extrusa draft genome.</title>
        <authorList>
            <person name="Kono N."/>
            <person name="Arakawa K."/>
        </authorList>
    </citation>
    <scope>NUCLEOTIDE SEQUENCE [LARGE SCALE GENOMIC DNA]</scope>
</reference>
<keyword evidence="2" id="KW-0732">Signal</keyword>
<evidence type="ECO:0000313" key="4">
    <source>
        <dbReference type="EMBL" id="GIY98131.1"/>
    </source>
</evidence>
<dbReference type="SMART" id="SM00181">
    <property type="entry name" value="EGF"/>
    <property type="match status" value="5"/>
</dbReference>
<proteinExistence type="predicted"/>
<keyword evidence="1" id="KW-0245">EGF-like domain</keyword>
<organism evidence="4 5">
    <name type="scientific">Caerostris extrusa</name>
    <name type="common">Bark spider</name>
    <name type="synonym">Caerostris bankana</name>
    <dbReference type="NCBI Taxonomy" id="172846"/>
    <lineage>
        <taxon>Eukaryota</taxon>
        <taxon>Metazoa</taxon>
        <taxon>Ecdysozoa</taxon>
        <taxon>Arthropoda</taxon>
        <taxon>Chelicerata</taxon>
        <taxon>Arachnida</taxon>
        <taxon>Araneae</taxon>
        <taxon>Araneomorphae</taxon>
        <taxon>Entelegynae</taxon>
        <taxon>Araneoidea</taxon>
        <taxon>Araneidae</taxon>
        <taxon>Caerostris</taxon>
    </lineage>
</organism>
<evidence type="ECO:0000256" key="1">
    <source>
        <dbReference type="PROSITE-ProRule" id="PRU00076"/>
    </source>
</evidence>
<feature type="disulfide bond" evidence="1">
    <location>
        <begin position="349"/>
        <end position="358"/>
    </location>
</feature>